<accession>E9I111</accession>
<dbReference type="Proteomes" id="UP000000305">
    <property type="component" value="Unassembled WGS sequence"/>
</dbReference>
<dbReference type="InParanoid" id="E9I111"/>
<gene>
    <name evidence="1" type="ORF">DAPPUDRAFT_337115</name>
</gene>
<dbReference type="HOGENOM" id="CLU_448044_0_0_1"/>
<evidence type="ECO:0000313" key="1">
    <source>
        <dbReference type="EMBL" id="EFX62320.1"/>
    </source>
</evidence>
<dbReference type="KEGG" id="dpx:DAPPUDRAFT_337115"/>
<dbReference type="PANTHER" id="PTHR34033:SF1">
    <property type="entry name" value="AP-5 COMPLEX SUBUNIT BETA-1"/>
    <property type="match status" value="1"/>
</dbReference>
<dbReference type="eggNOG" id="ENOG502QVTX">
    <property type="taxonomic scope" value="Eukaryota"/>
</dbReference>
<organism evidence="1 2">
    <name type="scientific">Daphnia pulex</name>
    <name type="common">Water flea</name>
    <dbReference type="NCBI Taxonomy" id="6669"/>
    <lineage>
        <taxon>Eukaryota</taxon>
        <taxon>Metazoa</taxon>
        <taxon>Ecdysozoa</taxon>
        <taxon>Arthropoda</taxon>
        <taxon>Crustacea</taxon>
        <taxon>Branchiopoda</taxon>
        <taxon>Diplostraca</taxon>
        <taxon>Cladocera</taxon>
        <taxon>Anomopoda</taxon>
        <taxon>Daphniidae</taxon>
        <taxon>Daphnia</taxon>
    </lineage>
</organism>
<dbReference type="AlphaFoldDB" id="E9I111"/>
<feature type="non-terminal residue" evidence="1">
    <location>
        <position position="610"/>
    </location>
</feature>
<dbReference type="STRING" id="6669.E9I111"/>
<dbReference type="GO" id="GO:0016197">
    <property type="term" value="P:endosomal transport"/>
    <property type="evidence" value="ECO:0000318"/>
    <property type="project" value="GO_Central"/>
</dbReference>
<dbReference type="EMBL" id="GL733675">
    <property type="protein sequence ID" value="EFX62320.1"/>
    <property type="molecule type" value="Genomic_DNA"/>
</dbReference>
<name>E9I111_DAPPU</name>
<dbReference type="SUPFAM" id="SSF48371">
    <property type="entry name" value="ARM repeat"/>
    <property type="match status" value="1"/>
</dbReference>
<proteinExistence type="predicted"/>
<reference evidence="1 2" key="1">
    <citation type="journal article" date="2011" name="Science">
        <title>The ecoresponsive genome of Daphnia pulex.</title>
        <authorList>
            <person name="Colbourne J.K."/>
            <person name="Pfrender M.E."/>
            <person name="Gilbert D."/>
            <person name="Thomas W.K."/>
            <person name="Tucker A."/>
            <person name="Oakley T.H."/>
            <person name="Tokishita S."/>
            <person name="Aerts A."/>
            <person name="Arnold G.J."/>
            <person name="Basu M.K."/>
            <person name="Bauer D.J."/>
            <person name="Caceres C.E."/>
            <person name="Carmel L."/>
            <person name="Casola C."/>
            <person name="Choi J.H."/>
            <person name="Detter J.C."/>
            <person name="Dong Q."/>
            <person name="Dusheyko S."/>
            <person name="Eads B.D."/>
            <person name="Frohlich T."/>
            <person name="Geiler-Samerotte K.A."/>
            <person name="Gerlach D."/>
            <person name="Hatcher P."/>
            <person name="Jogdeo S."/>
            <person name="Krijgsveld J."/>
            <person name="Kriventseva E.V."/>
            <person name="Kultz D."/>
            <person name="Laforsch C."/>
            <person name="Lindquist E."/>
            <person name="Lopez J."/>
            <person name="Manak J.R."/>
            <person name="Muller J."/>
            <person name="Pangilinan J."/>
            <person name="Patwardhan R.P."/>
            <person name="Pitluck S."/>
            <person name="Pritham E.J."/>
            <person name="Rechtsteiner A."/>
            <person name="Rho M."/>
            <person name="Rogozin I.B."/>
            <person name="Sakarya O."/>
            <person name="Salamov A."/>
            <person name="Schaack S."/>
            <person name="Shapiro H."/>
            <person name="Shiga Y."/>
            <person name="Skalitzky C."/>
            <person name="Smith Z."/>
            <person name="Souvorov A."/>
            <person name="Sung W."/>
            <person name="Tang Z."/>
            <person name="Tsuchiya D."/>
            <person name="Tu H."/>
            <person name="Vos H."/>
            <person name="Wang M."/>
            <person name="Wolf Y.I."/>
            <person name="Yamagata H."/>
            <person name="Yamada T."/>
            <person name="Ye Y."/>
            <person name="Shaw J.R."/>
            <person name="Andrews J."/>
            <person name="Crease T.J."/>
            <person name="Tang H."/>
            <person name="Lucas S.M."/>
            <person name="Robertson H.M."/>
            <person name="Bork P."/>
            <person name="Koonin E.V."/>
            <person name="Zdobnov E.M."/>
            <person name="Grigoriev I.V."/>
            <person name="Lynch M."/>
            <person name="Boore J.L."/>
        </authorList>
    </citation>
    <scope>NUCLEOTIDE SEQUENCE [LARGE SCALE GENOMIC DNA]</scope>
</reference>
<dbReference type="InterPro" id="IPR038741">
    <property type="entry name" value="AP5B1"/>
</dbReference>
<dbReference type="PROSITE" id="PS00018">
    <property type="entry name" value="EF_HAND_1"/>
    <property type="match status" value="1"/>
</dbReference>
<sequence length="610" mass="68681">MAGSLLNIFSVLPADCPDKLKKIINDSTNPNETLDNLLKLLGDVANESHLANVILELIQQICSNSAIHSSEIEFTILSFQNIYNVNLLKVDIKCKLLEIIVTVLVTYQPSQEVTKDVVQFLLNILENKSEPTSSCLTSIDCLTEIELNMPESLKTHIETFVDMLNHEELSNKVSEITSLIIRHATSLIPNQFQIIHTLLELLPSLYPFTMVTVTRNILGLCGIGFQTELENSVEKLIERYKTTFDLCILQTITSIQERLNGISNESAVFLCSTHPALPVGRNLIALDWLAASSLLLKSEAIDIKQFQPTDFDGADARLKKLIFLSKAMLHQSLDSTPLCLHFEQLVAFAVKNGTSRSFAAVFRVMRNILESRFPINAIQIVLLNTVGLGARHPVCLPHIVDFLKHVGSNQPEQLSEAITLGLVDAFDETDTTLFLMPHMEHLIQFFTESTLYQYEFCQPRMILRIIRRGLEENNSCGSGVEILELCQALIRNQDYEIFQPELKTVLSLVETSNVESDVKQRAWMLRSLITHVNTESLKDAFDADMDLSSTGKIENTDYSLIFMKVLFDYKIANTITGLKIDFIVDPKFGRAESIYIPVLEINQVRKACLQ</sequence>
<protein>
    <submittedName>
        <fullName evidence="1">Uncharacterized protein</fullName>
    </submittedName>
</protein>
<dbReference type="GO" id="GO:0030119">
    <property type="term" value="C:AP-type membrane coat adaptor complex"/>
    <property type="evidence" value="ECO:0000318"/>
    <property type="project" value="GO_Central"/>
</dbReference>
<keyword evidence="2" id="KW-1185">Reference proteome</keyword>
<evidence type="ECO:0000313" key="2">
    <source>
        <dbReference type="Proteomes" id="UP000000305"/>
    </source>
</evidence>
<dbReference type="InterPro" id="IPR016024">
    <property type="entry name" value="ARM-type_fold"/>
</dbReference>
<dbReference type="OrthoDB" id="6347809at2759"/>
<dbReference type="InterPro" id="IPR018247">
    <property type="entry name" value="EF_Hand_1_Ca_BS"/>
</dbReference>
<dbReference type="PANTHER" id="PTHR34033">
    <property type="entry name" value="AP-5 COMPLEX SUBUNIT BETA-1"/>
    <property type="match status" value="1"/>
</dbReference>